<comment type="caution">
    <text evidence="2">The sequence shown here is derived from an EMBL/GenBank/DDBJ whole genome shotgun (WGS) entry which is preliminary data.</text>
</comment>
<dbReference type="PANTHER" id="PTHR37078:SF6">
    <property type="entry name" value="NODULE CYSTEINE-RICH (NCR) SECRETED PEPTIDE"/>
    <property type="match status" value="1"/>
</dbReference>
<name>A0A822YBA5_NELNU</name>
<organism evidence="2 3">
    <name type="scientific">Nelumbo nucifera</name>
    <name type="common">Sacred lotus</name>
    <dbReference type="NCBI Taxonomy" id="4432"/>
    <lineage>
        <taxon>Eukaryota</taxon>
        <taxon>Viridiplantae</taxon>
        <taxon>Streptophyta</taxon>
        <taxon>Embryophyta</taxon>
        <taxon>Tracheophyta</taxon>
        <taxon>Spermatophyta</taxon>
        <taxon>Magnoliopsida</taxon>
        <taxon>Proteales</taxon>
        <taxon>Nelumbonaceae</taxon>
        <taxon>Nelumbo</taxon>
    </lineage>
</organism>
<keyword evidence="3" id="KW-1185">Reference proteome</keyword>
<feature type="signal peptide" evidence="1">
    <location>
        <begin position="1"/>
        <end position="25"/>
    </location>
</feature>
<dbReference type="EMBL" id="DUZY01000002">
    <property type="protein sequence ID" value="DAD28346.1"/>
    <property type="molecule type" value="Genomic_DNA"/>
</dbReference>
<dbReference type="PANTHER" id="PTHR37078">
    <property type="entry name" value="NODULE CYSTEINE-RICH (NCR) SECRETED PEPTIDE"/>
    <property type="match status" value="1"/>
</dbReference>
<keyword evidence="1" id="KW-0732">Signal</keyword>
<proteinExistence type="predicted"/>
<reference evidence="2 3" key="1">
    <citation type="journal article" date="2020" name="Mol. Biol. Evol.">
        <title>Distinct Expression and Methylation Patterns for Genes with Different Fates following a Single Whole-Genome Duplication in Flowering Plants.</title>
        <authorList>
            <person name="Shi T."/>
            <person name="Rahmani R.S."/>
            <person name="Gugger P.F."/>
            <person name="Wang M."/>
            <person name="Li H."/>
            <person name="Zhang Y."/>
            <person name="Li Z."/>
            <person name="Wang Q."/>
            <person name="Van de Peer Y."/>
            <person name="Marchal K."/>
            <person name="Chen J."/>
        </authorList>
    </citation>
    <scope>NUCLEOTIDE SEQUENCE [LARGE SCALE GENOMIC DNA]</scope>
    <source>
        <tissue evidence="2">Leaf</tissue>
    </source>
</reference>
<sequence length="81" mass="9000">MCLSKRCILLLLALLIVATAHTSRGVESRPLSVKDQQRYTKMFASLGLECKCCDKAGGECRSTESTTSSCPKLQCLPWRLY</sequence>
<dbReference type="AlphaFoldDB" id="A0A822YBA5"/>
<gene>
    <name evidence="2" type="ORF">HUJ06_029814</name>
</gene>
<accession>A0A822YBA5</accession>
<evidence type="ECO:0000313" key="2">
    <source>
        <dbReference type="EMBL" id="DAD28346.1"/>
    </source>
</evidence>
<dbReference type="Proteomes" id="UP000607653">
    <property type="component" value="Unassembled WGS sequence"/>
</dbReference>
<feature type="chain" id="PRO_5032326060" evidence="1">
    <location>
        <begin position="26"/>
        <end position="81"/>
    </location>
</feature>
<evidence type="ECO:0000313" key="3">
    <source>
        <dbReference type="Proteomes" id="UP000607653"/>
    </source>
</evidence>
<protein>
    <submittedName>
        <fullName evidence="2">Uncharacterized protein</fullName>
    </submittedName>
</protein>
<evidence type="ECO:0000256" key="1">
    <source>
        <dbReference type="SAM" id="SignalP"/>
    </source>
</evidence>